<organism evidence="1">
    <name type="scientific">Podoviridae sp. ctfAL26</name>
    <dbReference type="NCBI Taxonomy" id="2825265"/>
    <lineage>
        <taxon>Viruses</taxon>
        <taxon>Duplodnaviria</taxon>
        <taxon>Heunggongvirae</taxon>
        <taxon>Uroviricota</taxon>
        <taxon>Caudoviricetes</taxon>
    </lineage>
</organism>
<dbReference type="EMBL" id="BK015402">
    <property type="protein sequence ID" value="DAE05077.1"/>
    <property type="molecule type" value="Genomic_DNA"/>
</dbReference>
<reference evidence="1" key="1">
    <citation type="journal article" date="2021" name="Proc. Natl. Acad. Sci. U.S.A.">
        <title>A Catalog of Tens of Thousands of Viruses from Human Metagenomes Reveals Hidden Associations with Chronic Diseases.</title>
        <authorList>
            <person name="Tisza M.J."/>
            <person name="Buck C.B."/>
        </authorList>
    </citation>
    <scope>NUCLEOTIDE SEQUENCE</scope>
    <source>
        <strain evidence="1">CtfAL26</strain>
    </source>
</reference>
<protein>
    <submittedName>
        <fullName evidence="1">Uncharacterized protein</fullName>
    </submittedName>
</protein>
<evidence type="ECO:0000313" key="1">
    <source>
        <dbReference type="EMBL" id="DAE05077.1"/>
    </source>
</evidence>
<sequence length="139" mass="15963">MFINCLQIVHRLFTVCSHIRGVGVLYYSYRERERDSLGVTGSGRPVKPVIQELPIRWLASLWIKLERGKIMLKKCKNEIVTINYDGLGNVEYSCISAIMYNPDEDIAIFKWADGDCTICENASDVYGFITFEDGTEWKL</sequence>
<name>A0A8S5PEN4_9CAUD</name>
<proteinExistence type="predicted"/>
<accession>A0A8S5PEN4</accession>